<evidence type="ECO:0000313" key="3">
    <source>
        <dbReference type="Proteomes" id="UP001187192"/>
    </source>
</evidence>
<reference evidence="2" key="1">
    <citation type="submission" date="2023-07" db="EMBL/GenBank/DDBJ databases">
        <title>draft genome sequence of fig (Ficus carica).</title>
        <authorList>
            <person name="Takahashi T."/>
            <person name="Nishimura K."/>
        </authorList>
    </citation>
    <scope>NUCLEOTIDE SEQUENCE</scope>
</reference>
<sequence>MSRPSRNGLGCGQGSVAQASTLEPKRQSTLGSQRRTNLGINSPTEVLVGQPGDLKRNSFYNLDLTSLVWSGFIE</sequence>
<organism evidence="2 3">
    <name type="scientific">Ficus carica</name>
    <name type="common">Common fig</name>
    <dbReference type="NCBI Taxonomy" id="3494"/>
    <lineage>
        <taxon>Eukaryota</taxon>
        <taxon>Viridiplantae</taxon>
        <taxon>Streptophyta</taxon>
        <taxon>Embryophyta</taxon>
        <taxon>Tracheophyta</taxon>
        <taxon>Spermatophyta</taxon>
        <taxon>Magnoliopsida</taxon>
        <taxon>eudicotyledons</taxon>
        <taxon>Gunneridae</taxon>
        <taxon>Pentapetalae</taxon>
        <taxon>rosids</taxon>
        <taxon>fabids</taxon>
        <taxon>Rosales</taxon>
        <taxon>Moraceae</taxon>
        <taxon>Ficeae</taxon>
        <taxon>Ficus</taxon>
    </lineage>
</organism>
<feature type="compositionally biased region" description="Polar residues" evidence="1">
    <location>
        <begin position="15"/>
        <end position="44"/>
    </location>
</feature>
<feature type="region of interest" description="Disordered" evidence="1">
    <location>
        <begin position="1"/>
        <end position="44"/>
    </location>
</feature>
<dbReference type="Proteomes" id="UP001187192">
    <property type="component" value="Unassembled WGS sequence"/>
</dbReference>
<dbReference type="AlphaFoldDB" id="A0AA88D1Z8"/>
<evidence type="ECO:0000256" key="1">
    <source>
        <dbReference type="SAM" id="MobiDB-lite"/>
    </source>
</evidence>
<gene>
    <name evidence="2" type="ORF">TIFTF001_007399</name>
</gene>
<name>A0AA88D1Z8_FICCA</name>
<accession>A0AA88D1Z8</accession>
<comment type="caution">
    <text evidence="2">The sequence shown here is derived from an EMBL/GenBank/DDBJ whole genome shotgun (WGS) entry which is preliminary data.</text>
</comment>
<keyword evidence="3" id="KW-1185">Reference proteome</keyword>
<proteinExistence type="predicted"/>
<protein>
    <submittedName>
        <fullName evidence="2">Uncharacterized protein</fullName>
    </submittedName>
</protein>
<dbReference type="EMBL" id="BTGU01000007">
    <property type="protein sequence ID" value="GMN38172.1"/>
    <property type="molecule type" value="Genomic_DNA"/>
</dbReference>
<evidence type="ECO:0000313" key="2">
    <source>
        <dbReference type="EMBL" id="GMN38172.1"/>
    </source>
</evidence>